<dbReference type="EC" id="3.1.3.48" evidence="5"/>
<dbReference type="PANTHER" id="PTHR31126:SF1">
    <property type="entry name" value="TYROSINE SPECIFIC PROTEIN PHOSPHATASES DOMAIN-CONTAINING PROTEIN"/>
    <property type="match status" value="1"/>
</dbReference>
<dbReference type="Proteomes" id="UP001629744">
    <property type="component" value="Unassembled WGS sequence"/>
</dbReference>
<feature type="region of interest" description="Disordered" evidence="2">
    <location>
        <begin position="36"/>
        <end position="88"/>
    </location>
</feature>
<keyword evidence="3" id="KW-0732">Signal</keyword>
<comment type="caution">
    <text evidence="5">The sequence shown here is derived from an EMBL/GenBank/DDBJ whole genome shotgun (WGS) entry which is preliminary data.</text>
</comment>
<protein>
    <submittedName>
        <fullName evidence="5">Tyrosine-protein phosphatase</fullName>
        <ecNumber evidence="5">3.1.3.48</ecNumber>
    </submittedName>
</protein>
<organism evidence="5 6">
    <name type="scientific">Prescottella soli</name>
    <dbReference type="NCBI Taxonomy" id="1543852"/>
    <lineage>
        <taxon>Bacteria</taxon>
        <taxon>Bacillati</taxon>
        <taxon>Actinomycetota</taxon>
        <taxon>Actinomycetes</taxon>
        <taxon>Mycobacteriales</taxon>
        <taxon>Nocardiaceae</taxon>
        <taxon>Prescottella</taxon>
    </lineage>
</organism>
<comment type="similarity">
    <text evidence="1">Belongs to the protein-tyrosine phosphatase family.</text>
</comment>
<keyword evidence="6" id="KW-1185">Reference proteome</keyword>
<evidence type="ECO:0000256" key="3">
    <source>
        <dbReference type="SAM" id="SignalP"/>
    </source>
</evidence>
<dbReference type="PANTHER" id="PTHR31126">
    <property type="entry name" value="TYROSINE-PROTEIN PHOSPHATASE"/>
    <property type="match status" value="1"/>
</dbReference>
<evidence type="ECO:0000256" key="1">
    <source>
        <dbReference type="ARBA" id="ARBA00009580"/>
    </source>
</evidence>
<evidence type="ECO:0000313" key="6">
    <source>
        <dbReference type="Proteomes" id="UP001629744"/>
    </source>
</evidence>
<name>A0ABW9FZC1_9NOCA</name>
<accession>A0ABW9FZC1</accession>
<proteinExistence type="inferred from homology"/>
<feature type="chain" id="PRO_5047346435" evidence="3">
    <location>
        <begin position="33"/>
        <end position="363"/>
    </location>
</feature>
<dbReference type="EMBL" id="JBDLNU010000004">
    <property type="protein sequence ID" value="MFM1729938.1"/>
    <property type="molecule type" value="Genomic_DNA"/>
</dbReference>
<dbReference type="RefSeq" id="WP_348603303.1">
    <property type="nucleotide sequence ID" value="NZ_CP157276.1"/>
</dbReference>
<dbReference type="SUPFAM" id="SSF52799">
    <property type="entry name" value="(Phosphotyrosine protein) phosphatases II"/>
    <property type="match status" value="1"/>
</dbReference>
<dbReference type="PROSITE" id="PS00383">
    <property type="entry name" value="TYR_PHOSPHATASE_1"/>
    <property type="match status" value="1"/>
</dbReference>
<dbReference type="GO" id="GO:0004725">
    <property type="term" value="F:protein tyrosine phosphatase activity"/>
    <property type="evidence" value="ECO:0007669"/>
    <property type="project" value="UniProtKB-EC"/>
</dbReference>
<dbReference type="Pfam" id="PF13350">
    <property type="entry name" value="Y_phosphatase3"/>
    <property type="match status" value="1"/>
</dbReference>
<evidence type="ECO:0000259" key="4">
    <source>
        <dbReference type="PROSITE" id="PS50056"/>
    </source>
</evidence>
<evidence type="ECO:0000313" key="5">
    <source>
        <dbReference type="EMBL" id="MFM1729938.1"/>
    </source>
</evidence>
<feature type="compositionally biased region" description="Low complexity" evidence="2">
    <location>
        <begin position="69"/>
        <end position="78"/>
    </location>
</feature>
<dbReference type="Gene3D" id="3.90.190.10">
    <property type="entry name" value="Protein tyrosine phosphatase superfamily"/>
    <property type="match status" value="1"/>
</dbReference>
<feature type="compositionally biased region" description="Low complexity" evidence="2">
    <location>
        <begin position="37"/>
        <end position="49"/>
    </location>
</feature>
<dbReference type="InterPro" id="IPR000387">
    <property type="entry name" value="Tyr_Pase_dom"/>
</dbReference>
<dbReference type="PROSITE" id="PS50056">
    <property type="entry name" value="TYR_PHOSPHATASE_2"/>
    <property type="match status" value="1"/>
</dbReference>
<keyword evidence="5" id="KW-0378">Hydrolase</keyword>
<dbReference type="InterPro" id="IPR029021">
    <property type="entry name" value="Prot-tyrosine_phosphatase-like"/>
</dbReference>
<evidence type="ECO:0000256" key="2">
    <source>
        <dbReference type="SAM" id="MobiDB-lite"/>
    </source>
</evidence>
<dbReference type="InterPro" id="IPR026893">
    <property type="entry name" value="Tyr/Ser_Pase_IphP-type"/>
</dbReference>
<sequence length="363" mass="37849">MKGTSPLRVRTTRSATALLLAGGMLLSGNMIAAAQDTTEPPTTTPNPTTTTPPPTLQIPAELLGSLGSTPDGTTTPDPTTTPNPTTPQLPAGALGSLGSGSADVHLAPTPRLASIANFRDVAGNEGGGYEALANRHLKRGVIYRSNDLASASDEDLATLASLNIKHVYDVRSATEIADPLVGGADKIPAGADYKNIPIDFGDLAALAQSLQSPEEGRQFMENVNRSFVTDPAKRAGLKQILTEIANSNGPVLIHCTGGKDRTGWISALLLTISGVQEQTIVDDYLLSNEYLAESNAKALAQIRAGLGEQAALNIEPVLGVDKSYLAAAFEQMRADYGGPIAYLADGIGLEQMTIAKLAKKLNL</sequence>
<gene>
    <name evidence="5" type="ORF">ABEU19_003457</name>
</gene>
<feature type="domain" description="Tyrosine specific protein phosphatases" evidence="4">
    <location>
        <begin position="217"/>
        <end position="299"/>
    </location>
</feature>
<dbReference type="InterPro" id="IPR016130">
    <property type="entry name" value="Tyr_Pase_AS"/>
</dbReference>
<feature type="signal peptide" evidence="3">
    <location>
        <begin position="1"/>
        <end position="32"/>
    </location>
</feature>
<reference evidence="5 6" key="1">
    <citation type="submission" date="2023-11" db="EMBL/GenBank/DDBJ databases">
        <authorList>
            <person name="Val-Calvo J."/>
            <person name="Scortti M."/>
            <person name="Vazquez-Boland J."/>
        </authorList>
    </citation>
    <scope>NUCLEOTIDE SEQUENCE [LARGE SCALE GENOMIC DNA]</scope>
    <source>
        <strain evidence="5 6">DSM 46662</strain>
    </source>
</reference>